<keyword evidence="5" id="KW-1185">Reference proteome</keyword>
<dbReference type="Gene3D" id="2.40.380.10">
    <property type="entry name" value="FomD-like"/>
    <property type="match status" value="1"/>
</dbReference>
<gene>
    <name evidence="4" type="ORF">GCM10009682_26530</name>
</gene>
<proteinExistence type="predicted"/>
<dbReference type="InterPro" id="IPR007295">
    <property type="entry name" value="DUF402"/>
</dbReference>
<accession>A0ABP4YC15</accession>
<feature type="compositionally biased region" description="Pro residues" evidence="2">
    <location>
        <begin position="179"/>
        <end position="191"/>
    </location>
</feature>
<evidence type="ECO:0000313" key="4">
    <source>
        <dbReference type="EMBL" id="GAA1803366.1"/>
    </source>
</evidence>
<dbReference type="Pfam" id="PF04167">
    <property type="entry name" value="DUF402"/>
    <property type="match status" value="1"/>
</dbReference>
<evidence type="ECO:0000259" key="3">
    <source>
        <dbReference type="Pfam" id="PF04167"/>
    </source>
</evidence>
<feature type="domain" description="DUF402" evidence="3">
    <location>
        <begin position="63"/>
        <end position="167"/>
    </location>
</feature>
<reference evidence="5" key="1">
    <citation type="journal article" date="2019" name="Int. J. Syst. Evol. Microbiol.">
        <title>The Global Catalogue of Microorganisms (GCM) 10K type strain sequencing project: providing services to taxonomists for standard genome sequencing and annotation.</title>
        <authorList>
            <consortium name="The Broad Institute Genomics Platform"/>
            <consortium name="The Broad Institute Genome Sequencing Center for Infectious Disease"/>
            <person name="Wu L."/>
            <person name="Ma J."/>
        </authorList>
    </citation>
    <scope>NUCLEOTIDE SEQUENCE [LARGE SCALE GENOMIC DNA]</scope>
    <source>
        <strain evidence="5">JCM 13250</strain>
    </source>
</reference>
<dbReference type="PANTHER" id="PTHR39159:SF1">
    <property type="entry name" value="UPF0374 PROTEIN YGAC"/>
    <property type="match status" value="1"/>
</dbReference>
<dbReference type="InterPro" id="IPR050212">
    <property type="entry name" value="Ntdp-like"/>
</dbReference>
<evidence type="ECO:0000256" key="2">
    <source>
        <dbReference type="SAM" id="MobiDB-lite"/>
    </source>
</evidence>
<evidence type="ECO:0000313" key="5">
    <source>
        <dbReference type="Proteomes" id="UP001500218"/>
    </source>
</evidence>
<dbReference type="Proteomes" id="UP001500218">
    <property type="component" value="Unassembled WGS sequence"/>
</dbReference>
<feature type="region of interest" description="Disordered" evidence="2">
    <location>
        <begin position="170"/>
        <end position="200"/>
    </location>
</feature>
<organism evidence="4 5">
    <name type="scientific">Luedemannella flava</name>
    <dbReference type="NCBI Taxonomy" id="349316"/>
    <lineage>
        <taxon>Bacteria</taxon>
        <taxon>Bacillati</taxon>
        <taxon>Actinomycetota</taxon>
        <taxon>Actinomycetes</taxon>
        <taxon>Micromonosporales</taxon>
        <taxon>Micromonosporaceae</taxon>
        <taxon>Luedemannella</taxon>
    </lineage>
</organism>
<dbReference type="EMBL" id="BAAALT010000067">
    <property type="protein sequence ID" value="GAA1803366.1"/>
    <property type="molecule type" value="Genomic_DNA"/>
</dbReference>
<dbReference type="InterPro" id="IPR035930">
    <property type="entry name" value="FomD-like_sf"/>
</dbReference>
<dbReference type="SUPFAM" id="SSF159234">
    <property type="entry name" value="FomD-like"/>
    <property type="match status" value="1"/>
</dbReference>
<name>A0ABP4YC15_9ACTN</name>
<sequence length="200" mass="22747">MLRRYFKGDQLTFIKVARVVSDDDTGTLLWLAAGSPYWRLIDAAGRTLHDAAIDELVDARLEELTWEGASLLLWIPPAGAYSVWWFFKPDFIGWYINLEAPSVRWSGGFDTVDHALDIWVEPDGTWRWKDFDEFESRIGHPLYWNATEAAEIRALGEHLASLAEAGNHPFDGTHHDFQPDPPWPAPGPGLPPGWDRPRAR</sequence>
<protein>
    <submittedName>
        <fullName evidence="4">DUF402 domain-containing protein</fullName>
    </submittedName>
</protein>
<evidence type="ECO:0000256" key="1">
    <source>
        <dbReference type="ARBA" id="ARBA00022801"/>
    </source>
</evidence>
<dbReference type="PANTHER" id="PTHR39159">
    <property type="match status" value="1"/>
</dbReference>
<comment type="caution">
    <text evidence="4">The sequence shown here is derived from an EMBL/GenBank/DDBJ whole genome shotgun (WGS) entry which is preliminary data.</text>
</comment>
<keyword evidence="1" id="KW-0378">Hydrolase</keyword>